<evidence type="ECO:0000313" key="2">
    <source>
        <dbReference type="Proteomes" id="UP000258927"/>
    </source>
</evidence>
<name>A0A2R4MH50_9HYPH</name>
<keyword evidence="2" id="KW-1185">Reference proteome</keyword>
<dbReference type="EMBL" id="CP021330">
    <property type="protein sequence ID" value="AVX05204.1"/>
    <property type="molecule type" value="Genomic_DNA"/>
</dbReference>
<organism evidence="1 2">
    <name type="scientific">Maritalea myrionectae</name>
    <dbReference type="NCBI Taxonomy" id="454601"/>
    <lineage>
        <taxon>Bacteria</taxon>
        <taxon>Pseudomonadati</taxon>
        <taxon>Pseudomonadota</taxon>
        <taxon>Alphaproteobacteria</taxon>
        <taxon>Hyphomicrobiales</taxon>
        <taxon>Devosiaceae</taxon>
        <taxon>Maritalea</taxon>
    </lineage>
</organism>
<protein>
    <submittedName>
        <fullName evidence="1">Uncharacterized protein</fullName>
    </submittedName>
</protein>
<sequence length="86" mass="9759">MFEYSRTQSLFERDDEERQLALQYLAEAWRNADVEGVEKEALAHAALFAAIATLVEQYGEAPIAKLLEKLPGQVELGEYTVDRTIQ</sequence>
<dbReference type="KEGG" id="mmyr:MXMO3_02693"/>
<reference evidence="1 2" key="1">
    <citation type="submission" date="2017-05" db="EMBL/GenBank/DDBJ databases">
        <title>Genome Analysis of Maritalea myrionectae HL2708#5.</title>
        <authorList>
            <consortium name="Cotde Inc.-PKNU"/>
            <person name="Jang D."/>
            <person name="Oh H.-M."/>
        </authorList>
    </citation>
    <scope>NUCLEOTIDE SEQUENCE [LARGE SCALE GENOMIC DNA]</scope>
    <source>
        <strain evidence="1 2">HL2708#5</strain>
    </source>
</reference>
<dbReference type="Proteomes" id="UP000258927">
    <property type="component" value="Chromosome"/>
</dbReference>
<gene>
    <name evidence="1" type="ORF">MXMO3_02693</name>
</gene>
<dbReference type="STRING" id="1122213.GCA_000423365_00329"/>
<dbReference type="AlphaFoldDB" id="A0A2R4MH50"/>
<dbReference type="RefSeq" id="WP_027833580.1">
    <property type="nucleotide sequence ID" value="NZ_CP021330.1"/>
</dbReference>
<proteinExistence type="predicted"/>
<accession>A0A2R4MH50</accession>
<evidence type="ECO:0000313" key="1">
    <source>
        <dbReference type="EMBL" id="AVX05204.1"/>
    </source>
</evidence>